<sequence length="118" mass="14167">MVAMIIVGIQFQPKDIVLHRRNERLTKVAETHRFGDALKDPFVLEDGADEYNFNVKMFKFNQWEETSSKCNAKNYYTYLLMVRENENNHILKCRQLFHEYIVDMYAKIGTERLIFIRL</sequence>
<organism evidence="1 2">
    <name type="scientific">Trichonephila inaurata madagascariensis</name>
    <dbReference type="NCBI Taxonomy" id="2747483"/>
    <lineage>
        <taxon>Eukaryota</taxon>
        <taxon>Metazoa</taxon>
        <taxon>Ecdysozoa</taxon>
        <taxon>Arthropoda</taxon>
        <taxon>Chelicerata</taxon>
        <taxon>Arachnida</taxon>
        <taxon>Araneae</taxon>
        <taxon>Araneomorphae</taxon>
        <taxon>Entelegynae</taxon>
        <taxon>Araneoidea</taxon>
        <taxon>Nephilidae</taxon>
        <taxon>Trichonephila</taxon>
        <taxon>Trichonephila inaurata</taxon>
    </lineage>
</organism>
<keyword evidence="1" id="KW-0547">Nucleotide-binding</keyword>
<reference evidence="1" key="1">
    <citation type="submission" date="2020-08" db="EMBL/GenBank/DDBJ databases">
        <title>Multicomponent nature underlies the extraordinary mechanical properties of spider dragline silk.</title>
        <authorList>
            <person name="Kono N."/>
            <person name="Nakamura H."/>
            <person name="Mori M."/>
            <person name="Yoshida Y."/>
            <person name="Ohtoshi R."/>
            <person name="Malay A.D."/>
            <person name="Moran D.A.P."/>
            <person name="Tomita M."/>
            <person name="Numata K."/>
            <person name="Arakawa K."/>
        </authorList>
    </citation>
    <scope>NUCLEOTIDE SEQUENCE</scope>
</reference>
<dbReference type="PANTHER" id="PTHR45786:SF74">
    <property type="entry name" value="ATP-DEPENDENT DNA HELICASE"/>
    <property type="match status" value="1"/>
</dbReference>
<keyword evidence="1" id="KW-0378">Hydrolase</keyword>
<gene>
    <name evidence="1" type="ORF">TNIN_214511</name>
</gene>
<keyword evidence="1" id="KW-0347">Helicase</keyword>
<accession>A0A8X7C6W6</accession>
<dbReference type="PANTHER" id="PTHR45786">
    <property type="entry name" value="DNA BINDING PROTEIN-LIKE"/>
    <property type="match status" value="1"/>
</dbReference>
<proteinExistence type="predicted"/>
<dbReference type="GO" id="GO:0004386">
    <property type="term" value="F:helicase activity"/>
    <property type="evidence" value="ECO:0007669"/>
    <property type="project" value="UniProtKB-KW"/>
</dbReference>
<dbReference type="OrthoDB" id="6420069at2759"/>
<keyword evidence="1" id="KW-0067">ATP-binding</keyword>
<comment type="caution">
    <text evidence="1">The sequence shown here is derived from an EMBL/GenBank/DDBJ whole genome shotgun (WGS) entry which is preliminary data.</text>
</comment>
<evidence type="ECO:0000313" key="1">
    <source>
        <dbReference type="EMBL" id="GFY56148.1"/>
    </source>
</evidence>
<name>A0A8X7C6W6_9ARAC</name>
<keyword evidence="2" id="KW-1185">Reference proteome</keyword>
<dbReference type="AlphaFoldDB" id="A0A8X7C6W6"/>
<dbReference type="EMBL" id="BMAV01010778">
    <property type="protein sequence ID" value="GFY56148.1"/>
    <property type="molecule type" value="Genomic_DNA"/>
</dbReference>
<dbReference type="Proteomes" id="UP000886998">
    <property type="component" value="Unassembled WGS sequence"/>
</dbReference>
<protein>
    <submittedName>
        <fullName evidence="1">ATP-dependent DNA helicase</fullName>
    </submittedName>
</protein>
<evidence type="ECO:0000313" key="2">
    <source>
        <dbReference type="Proteomes" id="UP000886998"/>
    </source>
</evidence>